<sequence>MSFVFLPLSYFTSLLLLHPLHIFLPQQCTQRAARSSLSKLSLPSCWYRQTEKRLCIFGVDTYWEIYKIDINLTLKIDDITINMLGYWKIRANEPRDIYMNHIIFIMVTTFLQR</sequence>
<proteinExistence type="predicted"/>
<feature type="chain" id="PRO_5046653075" evidence="1">
    <location>
        <begin position="23"/>
        <end position="113"/>
    </location>
</feature>
<protein>
    <submittedName>
        <fullName evidence="2">Uncharacterized protein</fullName>
    </submittedName>
</protein>
<reference evidence="2 3" key="1">
    <citation type="submission" date="2021-05" db="EMBL/GenBank/DDBJ databases">
        <title>Genome Assembly of Synthetic Allotetraploid Brassica napus Reveals Homoeologous Exchanges between Subgenomes.</title>
        <authorList>
            <person name="Davis J.T."/>
        </authorList>
    </citation>
    <scope>NUCLEOTIDE SEQUENCE [LARGE SCALE GENOMIC DNA]</scope>
    <source>
        <strain evidence="3">cv. Da-Ae</strain>
        <tissue evidence="2">Seedling</tissue>
    </source>
</reference>
<accession>A0ABQ8C2G1</accession>
<gene>
    <name evidence="2" type="ORF">HID58_034540</name>
</gene>
<evidence type="ECO:0000313" key="2">
    <source>
        <dbReference type="EMBL" id="KAH0911219.1"/>
    </source>
</evidence>
<keyword evidence="3" id="KW-1185">Reference proteome</keyword>
<organism evidence="2 3">
    <name type="scientific">Brassica napus</name>
    <name type="common">Rape</name>
    <dbReference type="NCBI Taxonomy" id="3708"/>
    <lineage>
        <taxon>Eukaryota</taxon>
        <taxon>Viridiplantae</taxon>
        <taxon>Streptophyta</taxon>
        <taxon>Embryophyta</taxon>
        <taxon>Tracheophyta</taxon>
        <taxon>Spermatophyta</taxon>
        <taxon>Magnoliopsida</taxon>
        <taxon>eudicotyledons</taxon>
        <taxon>Gunneridae</taxon>
        <taxon>Pentapetalae</taxon>
        <taxon>rosids</taxon>
        <taxon>malvids</taxon>
        <taxon>Brassicales</taxon>
        <taxon>Brassicaceae</taxon>
        <taxon>Brassiceae</taxon>
        <taxon>Brassica</taxon>
    </lineage>
</organism>
<comment type="caution">
    <text evidence="2">The sequence shown here is derived from an EMBL/GenBank/DDBJ whole genome shotgun (WGS) entry which is preliminary data.</text>
</comment>
<name>A0ABQ8C2G1_BRANA</name>
<evidence type="ECO:0000313" key="3">
    <source>
        <dbReference type="Proteomes" id="UP000824890"/>
    </source>
</evidence>
<evidence type="ECO:0000256" key="1">
    <source>
        <dbReference type="SAM" id="SignalP"/>
    </source>
</evidence>
<dbReference type="Proteomes" id="UP000824890">
    <property type="component" value="Unassembled WGS sequence"/>
</dbReference>
<feature type="signal peptide" evidence="1">
    <location>
        <begin position="1"/>
        <end position="22"/>
    </location>
</feature>
<dbReference type="EMBL" id="JAGKQM010000009">
    <property type="protein sequence ID" value="KAH0911219.1"/>
    <property type="molecule type" value="Genomic_DNA"/>
</dbReference>
<keyword evidence="1" id="KW-0732">Signal</keyword>